<reference evidence="1 2" key="1">
    <citation type="submission" date="2013-08" db="EMBL/GenBank/DDBJ databases">
        <authorList>
            <person name="Weinstock G."/>
            <person name="Sodergren E."/>
            <person name="Wylie T."/>
            <person name="Fulton L."/>
            <person name="Fulton R."/>
            <person name="Fronick C."/>
            <person name="O'Laughlin M."/>
            <person name="Godfrey J."/>
            <person name="Miner T."/>
            <person name="Herter B."/>
            <person name="Appelbaum E."/>
            <person name="Cordes M."/>
            <person name="Lek S."/>
            <person name="Wollam A."/>
            <person name="Pepin K.H."/>
            <person name="Palsikar V.B."/>
            <person name="Mitreva M."/>
            <person name="Wilson R.K."/>
        </authorList>
    </citation>
    <scope>NUCLEOTIDE SEQUENCE [LARGE SCALE GENOMIC DNA]</scope>
    <source>
        <strain evidence="1 2">ATCC 15930</strain>
    </source>
</reference>
<name>A0A069QDL7_HOYLO</name>
<dbReference type="PATRIC" id="fig|1122985.7.peg.3042"/>
<accession>A0A069QDL7</accession>
<dbReference type="AlphaFoldDB" id="A0A069QDL7"/>
<comment type="caution">
    <text evidence="1">The sequence shown here is derived from an EMBL/GenBank/DDBJ whole genome shotgun (WGS) entry which is preliminary data.</text>
</comment>
<proteinExistence type="predicted"/>
<evidence type="ECO:0000313" key="2">
    <source>
        <dbReference type="Proteomes" id="UP000027442"/>
    </source>
</evidence>
<gene>
    <name evidence="1" type="ORF">HMPREF1991_02942</name>
</gene>
<dbReference type="EMBL" id="JNGW01000128">
    <property type="protein sequence ID" value="KDR50988.1"/>
    <property type="molecule type" value="Genomic_DNA"/>
</dbReference>
<evidence type="ECO:0000313" key="1">
    <source>
        <dbReference type="EMBL" id="KDR50988.1"/>
    </source>
</evidence>
<dbReference type="HOGENOM" id="CLU_2495273_0_0_10"/>
<organism evidence="1 2">
    <name type="scientific">Hoylesella loescheii DSM 19665 = JCM 12249 = ATCC 15930</name>
    <dbReference type="NCBI Taxonomy" id="1122985"/>
    <lineage>
        <taxon>Bacteria</taxon>
        <taxon>Pseudomonadati</taxon>
        <taxon>Bacteroidota</taxon>
        <taxon>Bacteroidia</taxon>
        <taxon>Bacteroidales</taxon>
        <taxon>Prevotellaceae</taxon>
        <taxon>Hoylesella</taxon>
    </lineage>
</organism>
<protein>
    <submittedName>
        <fullName evidence="1">Uncharacterized protein</fullName>
    </submittedName>
</protein>
<dbReference type="Proteomes" id="UP000027442">
    <property type="component" value="Unassembled WGS sequence"/>
</dbReference>
<sequence>MPLHEFVSRCAKMMYRFVGNSLKSFDKGTTKFRISHVFLCDKAQCSLLWGAKGCVRCICSNPMKMPNTRLILTAFYAITWLLNVEI</sequence>
<keyword evidence="2" id="KW-1185">Reference proteome</keyword>